<dbReference type="AlphaFoldDB" id="A0A858JPG9"/>
<dbReference type="KEGG" id="kre:GWK63_07415"/>
<dbReference type="InterPro" id="IPR005590">
    <property type="entry name" value="DUF333"/>
</dbReference>
<dbReference type="EMBL" id="CP050139">
    <property type="protein sequence ID" value="QIP36999.1"/>
    <property type="molecule type" value="Genomic_DNA"/>
</dbReference>
<evidence type="ECO:0000313" key="2">
    <source>
        <dbReference type="EMBL" id="QIP36999.1"/>
    </source>
</evidence>
<accession>A0A858JPG9</accession>
<feature type="chain" id="PRO_5032851101" evidence="1">
    <location>
        <begin position="22"/>
        <end position="81"/>
    </location>
</feature>
<keyword evidence="1" id="KW-0732">Signal</keyword>
<evidence type="ECO:0000256" key="1">
    <source>
        <dbReference type="SAM" id="SignalP"/>
    </source>
</evidence>
<organism evidence="2 3">
    <name type="scientific">Komagataeibacter rhaeticus</name>
    <dbReference type="NCBI Taxonomy" id="215221"/>
    <lineage>
        <taxon>Bacteria</taxon>
        <taxon>Pseudomonadati</taxon>
        <taxon>Pseudomonadota</taxon>
        <taxon>Alphaproteobacteria</taxon>
        <taxon>Acetobacterales</taxon>
        <taxon>Acetobacteraceae</taxon>
        <taxon>Komagataeibacter</taxon>
    </lineage>
</organism>
<evidence type="ECO:0000313" key="3">
    <source>
        <dbReference type="Proteomes" id="UP000502533"/>
    </source>
</evidence>
<proteinExistence type="predicted"/>
<dbReference type="PANTHER" id="PTHR38008:SF2">
    <property type="entry name" value="HEMOLYSIN"/>
    <property type="match status" value="1"/>
</dbReference>
<sequence length="81" mass="8551">MALTALSAALAGLCGPDLAHAAPARTGMANPASVYCQQRGGTLELRHTPRGVTGWCHLPDGTVVEEWALLRRQYPLSTPTP</sequence>
<name>A0A858JPG9_9PROT</name>
<reference evidence="2 3" key="1">
    <citation type="submission" date="2020-03" db="EMBL/GenBank/DDBJ databases">
        <title>Isolation of cellulose-producing strains, genome characterization and application of the synthesized cellulose films as an economical and sustainable material for piezoelectric sensor construction.</title>
        <authorList>
            <person name="Mangayil R.K."/>
        </authorList>
    </citation>
    <scope>NUCLEOTIDE SEQUENCE [LARGE SCALE GENOMIC DNA]</scope>
    <source>
        <strain evidence="2 3">ENS 9a1a</strain>
    </source>
</reference>
<dbReference type="PANTHER" id="PTHR38008">
    <property type="entry name" value="HEMOLYSIN-RELATED"/>
    <property type="match status" value="1"/>
</dbReference>
<gene>
    <name evidence="2" type="ORF">GWK63_07415</name>
</gene>
<feature type="signal peptide" evidence="1">
    <location>
        <begin position="1"/>
        <end position="21"/>
    </location>
</feature>
<keyword evidence="3" id="KW-1185">Reference proteome</keyword>
<protein>
    <submittedName>
        <fullName evidence="2">DUF333 domain-containing protein</fullName>
    </submittedName>
</protein>
<dbReference type="Proteomes" id="UP000502533">
    <property type="component" value="Chromosome"/>
</dbReference>
<dbReference type="Pfam" id="PF03891">
    <property type="entry name" value="DUF333"/>
    <property type="match status" value="1"/>
</dbReference>